<dbReference type="AlphaFoldDB" id="A0A239B7V9"/>
<evidence type="ECO:0000313" key="1">
    <source>
        <dbReference type="EMBL" id="SNS03398.1"/>
    </source>
</evidence>
<evidence type="ECO:0000313" key="2">
    <source>
        <dbReference type="Proteomes" id="UP000198324"/>
    </source>
</evidence>
<name>A0A239B7V9_9BACT</name>
<protein>
    <submittedName>
        <fullName evidence="1">Uncharacterized protein</fullName>
    </submittedName>
</protein>
<organism evidence="1 2">
    <name type="scientific">Humidesulfovibrio mexicanus</name>
    <dbReference type="NCBI Taxonomy" id="147047"/>
    <lineage>
        <taxon>Bacteria</taxon>
        <taxon>Pseudomonadati</taxon>
        <taxon>Thermodesulfobacteriota</taxon>
        <taxon>Desulfovibrionia</taxon>
        <taxon>Desulfovibrionales</taxon>
        <taxon>Desulfovibrionaceae</taxon>
        <taxon>Humidesulfovibrio</taxon>
    </lineage>
</organism>
<proteinExistence type="predicted"/>
<reference evidence="1 2" key="1">
    <citation type="submission" date="2017-06" db="EMBL/GenBank/DDBJ databases">
        <authorList>
            <person name="Kim H.J."/>
            <person name="Triplett B.A."/>
        </authorList>
    </citation>
    <scope>NUCLEOTIDE SEQUENCE [LARGE SCALE GENOMIC DNA]</scope>
    <source>
        <strain evidence="1 2">DSM 13116</strain>
    </source>
</reference>
<keyword evidence="2" id="KW-1185">Reference proteome</keyword>
<dbReference type="EMBL" id="FZOC01000004">
    <property type="protein sequence ID" value="SNS03398.1"/>
    <property type="molecule type" value="Genomic_DNA"/>
</dbReference>
<accession>A0A239B7V9</accession>
<dbReference type="Proteomes" id="UP000198324">
    <property type="component" value="Unassembled WGS sequence"/>
</dbReference>
<sequence length="110" mass="12438">MTMYSAHDLTETPTPALFGFDLFHLITFRLWPRALDLAVLPQWFLALEINFSRRGRVVAGRVLGRGIYGVALSKWRWGMTREEDGSLALNLGNVAVVVDPKQRKEAPQIV</sequence>
<dbReference type="RefSeq" id="WP_089274651.1">
    <property type="nucleotide sequence ID" value="NZ_FZOC01000004.1"/>
</dbReference>
<gene>
    <name evidence="1" type="ORF">SAMN04488503_2464</name>
</gene>